<dbReference type="AlphaFoldDB" id="A0A239MRV2"/>
<dbReference type="GO" id="GO:0043565">
    <property type="term" value="F:sequence-specific DNA binding"/>
    <property type="evidence" value="ECO:0007669"/>
    <property type="project" value="InterPro"/>
</dbReference>
<evidence type="ECO:0000256" key="1">
    <source>
        <dbReference type="ARBA" id="ARBA00023015"/>
    </source>
</evidence>
<accession>A0A239MRV2</accession>
<dbReference type="Pfam" id="PF14525">
    <property type="entry name" value="AraC_binding_2"/>
    <property type="match status" value="1"/>
</dbReference>
<dbReference type="PROSITE" id="PS01124">
    <property type="entry name" value="HTH_ARAC_FAMILY_2"/>
    <property type="match status" value="1"/>
</dbReference>
<dbReference type="RefSeq" id="WP_089227886.1">
    <property type="nucleotide sequence ID" value="NZ_FZOF01000026.1"/>
</dbReference>
<dbReference type="SUPFAM" id="SSF46689">
    <property type="entry name" value="Homeodomain-like"/>
    <property type="match status" value="1"/>
</dbReference>
<name>A0A239MRV2_9ACTN</name>
<evidence type="ECO:0000313" key="7">
    <source>
        <dbReference type="Proteomes" id="UP000198280"/>
    </source>
</evidence>
<dbReference type="SMART" id="SM00342">
    <property type="entry name" value="HTH_ARAC"/>
    <property type="match status" value="1"/>
</dbReference>
<feature type="region of interest" description="Disordered" evidence="4">
    <location>
        <begin position="317"/>
        <end position="336"/>
    </location>
</feature>
<sequence>MAEELDVASLAPGDRANAIRELSGFVVNGRAEVDLPSDPNRQRAHATTSALGSVKVSEIGWNVTRIRRTDAPVDGEMVPQILVSIREAGVSQFHQAGRHGLIKAGDLMVLDNAKPYEVLFHGPVRGVLVSVPTHILGLRPSLLDQITAGPLSSERPAVGATAAFFTRLARLRGAAGKADTALFAEPSVDLIRAVVTMVLYGDDLARTLLNSTLLERVQEYVRLHLADLDLTAERIAAEHNVSVRWLYLTLSRAGITLGEWIRTQRLEECRRELASPVHQFMTIEAIAHRWGFASAPHFSRVFKTAYGVSPRDFRLGQSGLSPETKHLRQSTLDGPP</sequence>
<protein>
    <submittedName>
        <fullName evidence="6">AraC-type DNA-binding protein</fullName>
    </submittedName>
</protein>
<dbReference type="InterPro" id="IPR009057">
    <property type="entry name" value="Homeodomain-like_sf"/>
</dbReference>
<reference evidence="6 7" key="1">
    <citation type="submission" date="2017-06" db="EMBL/GenBank/DDBJ databases">
        <authorList>
            <person name="Kim H.J."/>
            <person name="Triplett B.A."/>
        </authorList>
    </citation>
    <scope>NUCLEOTIDE SEQUENCE [LARGE SCALE GENOMIC DNA]</scope>
    <source>
        <strain evidence="6 7">CGMCC 4.1858</strain>
    </source>
</reference>
<dbReference type="PANTHER" id="PTHR46796:SF6">
    <property type="entry name" value="ARAC SUBFAMILY"/>
    <property type="match status" value="1"/>
</dbReference>
<feature type="domain" description="HTH araC/xylS-type" evidence="5">
    <location>
        <begin position="215"/>
        <end position="316"/>
    </location>
</feature>
<keyword evidence="1" id="KW-0805">Transcription regulation</keyword>
<keyword evidence="7" id="KW-1185">Reference proteome</keyword>
<evidence type="ECO:0000256" key="4">
    <source>
        <dbReference type="SAM" id="MobiDB-lite"/>
    </source>
</evidence>
<gene>
    <name evidence="6" type="ORF">SAMN05216252_12664</name>
</gene>
<dbReference type="InterPro" id="IPR018060">
    <property type="entry name" value="HTH_AraC"/>
</dbReference>
<dbReference type="Proteomes" id="UP000198280">
    <property type="component" value="Unassembled WGS sequence"/>
</dbReference>
<dbReference type="OrthoDB" id="9799345at2"/>
<organism evidence="6 7">
    <name type="scientific">Actinacidiphila glaucinigra</name>
    <dbReference type="NCBI Taxonomy" id="235986"/>
    <lineage>
        <taxon>Bacteria</taxon>
        <taxon>Bacillati</taxon>
        <taxon>Actinomycetota</taxon>
        <taxon>Actinomycetes</taxon>
        <taxon>Kitasatosporales</taxon>
        <taxon>Streptomycetaceae</taxon>
        <taxon>Actinacidiphila</taxon>
    </lineage>
</organism>
<keyword evidence="2 6" id="KW-0238">DNA-binding</keyword>
<dbReference type="PANTHER" id="PTHR46796">
    <property type="entry name" value="HTH-TYPE TRANSCRIPTIONAL ACTIVATOR RHAS-RELATED"/>
    <property type="match status" value="1"/>
</dbReference>
<dbReference type="EMBL" id="FZOF01000026">
    <property type="protein sequence ID" value="SNT44834.1"/>
    <property type="molecule type" value="Genomic_DNA"/>
</dbReference>
<dbReference type="InterPro" id="IPR020449">
    <property type="entry name" value="Tscrpt_reg_AraC-type_HTH"/>
</dbReference>
<evidence type="ECO:0000256" key="2">
    <source>
        <dbReference type="ARBA" id="ARBA00023125"/>
    </source>
</evidence>
<dbReference type="InterPro" id="IPR035418">
    <property type="entry name" value="AraC-bd_2"/>
</dbReference>
<dbReference type="PRINTS" id="PR00032">
    <property type="entry name" value="HTHARAC"/>
</dbReference>
<dbReference type="InterPro" id="IPR050204">
    <property type="entry name" value="AraC_XylS_family_regulators"/>
</dbReference>
<evidence type="ECO:0000313" key="6">
    <source>
        <dbReference type="EMBL" id="SNT44834.1"/>
    </source>
</evidence>
<dbReference type="Pfam" id="PF12833">
    <property type="entry name" value="HTH_18"/>
    <property type="match status" value="1"/>
</dbReference>
<evidence type="ECO:0000256" key="3">
    <source>
        <dbReference type="ARBA" id="ARBA00023163"/>
    </source>
</evidence>
<dbReference type="Gene3D" id="1.10.10.60">
    <property type="entry name" value="Homeodomain-like"/>
    <property type="match status" value="1"/>
</dbReference>
<dbReference type="GO" id="GO:0003700">
    <property type="term" value="F:DNA-binding transcription factor activity"/>
    <property type="evidence" value="ECO:0007669"/>
    <property type="project" value="InterPro"/>
</dbReference>
<evidence type="ECO:0000259" key="5">
    <source>
        <dbReference type="PROSITE" id="PS01124"/>
    </source>
</evidence>
<proteinExistence type="predicted"/>
<keyword evidence="3" id="KW-0804">Transcription</keyword>